<dbReference type="RefSeq" id="WP_014173842.1">
    <property type="nucleotide sequence ID" value="NC_016582.1"/>
</dbReference>
<dbReference type="HOGENOM" id="CLU_1814679_0_0_11"/>
<keyword evidence="2" id="KW-1185">Reference proteome</keyword>
<dbReference type="PATRIC" id="fig|749414.3.peg.1271"/>
<accession>D7CA35</accession>
<dbReference type="AlphaFoldDB" id="D7CA35"/>
<gene>
    <name evidence="1" type="ordered locus">SBI_01242</name>
</gene>
<proteinExistence type="predicted"/>
<dbReference type="Proteomes" id="UP000000377">
    <property type="component" value="Chromosome"/>
</dbReference>
<evidence type="ECO:0000313" key="1">
    <source>
        <dbReference type="EMBL" id="ADI04363.1"/>
    </source>
</evidence>
<dbReference type="EMBL" id="CP002047">
    <property type="protein sequence ID" value="ADI04363.1"/>
    <property type="molecule type" value="Genomic_DNA"/>
</dbReference>
<protein>
    <submittedName>
        <fullName evidence="1">Uncharacterized protein</fullName>
    </submittedName>
</protein>
<name>D7CA35_STRBB</name>
<organism evidence="1 2">
    <name type="scientific">Streptomyces bingchenggensis (strain BCW-1)</name>
    <dbReference type="NCBI Taxonomy" id="749414"/>
    <lineage>
        <taxon>Bacteria</taxon>
        <taxon>Bacillati</taxon>
        <taxon>Actinomycetota</taxon>
        <taxon>Actinomycetes</taxon>
        <taxon>Kitasatosporales</taxon>
        <taxon>Streptomycetaceae</taxon>
        <taxon>Streptomyces</taxon>
    </lineage>
</organism>
<sequence length="142" mass="15285">MVAALGPDAGSTSGFTWPDRYLTDPEVALCIGLSGTHVLFWNPFASGWFCDRVDSEDHMLDQAHQLIEGAVVPRPDGVVAAARLQYLVRLDELPLRAAETVVPAGTRLTPAQQVAVDRGALTEDVARRLAVYAAEEATLART</sequence>
<dbReference type="KEGG" id="sbh:SBI_01242"/>
<reference evidence="1 2" key="1">
    <citation type="journal article" date="2010" name="J. Bacteriol.">
        <title>Genome sequence of the milbemycin-producing bacterium Streptomyces bingchenggensis.</title>
        <authorList>
            <person name="Wang X.J."/>
            <person name="Yan Y.J."/>
            <person name="Zhang B."/>
            <person name="An J."/>
            <person name="Wang J.J."/>
            <person name="Tian J."/>
            <person name="Jiang L."/>
            <person name="Chen Y.H."/>
            <person name="Huang S.X."/>
            <person name="Yin M."/>
            <person name="Zhang J."/>
            <person name="Gao A.L."/>
            <person name="Liu C.X."/>
            <person name="Zhu Z.X."/>
            <person name="Xiang W.S."/>
        </authorList>
    </citation>
    <scope>NUCLEOTIDE SEQUENCE [LARGE SCALE GENOMIC DNA]</scope>
    <source>
        <strain evidence="1 2">BCW-1</strain>
    </source>
</reference>
<evidence type="ECO:0000313" key="2">
    <source>
        <dbReference type="Proteomes" id="UP000000377"/>
    </source>
</evidence>